<evidence type="ECO:0000256" key="5">
    <source>
        <dbReference type="RuleBase" id="RU003682"/>
    </source>
</evidence>
<dbReference type="EMBL" id="JBEDUW010000002">
    <property type="protein sequence ID" value="KAK9945135.1"/>
    <property type="molecule type" value="Genomic_DNA"/>
</dbReference>
<keyword evidence="8" id="KW-1185">Reference proteome</keyword>
<dbReference type="GO" id="GO:0051213">
    <property type="term" value="F:dioxygenase activity"/>
    <property type="evidence" value="ECO:0007669"/>
    <property type="project" value="UniProtKB-ARBA"/>
</dbReference>
<comment type="similarity">
    <text evidence="1 5">Belongs to the iron/ascorbate-dependent oxidoreductase family.</text>
</comment>
<keyword evidence="2 5" id="KW-0479">Metal-binding</keyword>
<dbReference type="PANTHER" id="PTHR10209:SF714">
    <property type="entry name" value="1-AMINOCYCLOPROPANE-1-CARBOXYLATE OXIDASE HOMOLOG 11-RELATED"/>
    <property type="match status" value="1"/>
</dbReference>
<dbReference type="Pfam" id="PF14226">
    <property type="entry name" value="DIOX_N"/>
    <property type="match status" value="1"/>
</dbReference>
<dbReference type="InterPro" id="IPR026992">
    <property type="entry name" value="DIOX_N"/>
</dbReference>
<keyword evidence="3 5" id="KW-0560">Oxidoreductase</keyword>
<evidence type="ECO:0000256" key="4">
    <source>
        <dbReference type="ARBA" id="ARBA00023004"/>
    </source>
</evidence>
<protein>
    <recommendedName>
        <fullName evidence="6">Fe2OG dioxygenase domain-containing protein</fullName>
    </recommendedName>
</protein>
<evidence type="ECO:0000256" key="3">
    <source>
        <dbReference type="ARBA" id="ARBA00023002"/>
    </source>
</evidence>
<keyword evidence="4 5" id="KW-0408">Iron</keyword>
<evidence type="ECO:0000259" key="6">
    <source>
        <dbReference type="PROSITE" id="PS51471"/>
    </source>
</evidence>
<sequence>MEAVDHCEAEKRVKEFDETKAGVKGIVDSGATKIPKMFIHPPEDLLQTHVDHDFRVPVIDLKDLDGSTERRKEVINEISKAAEEWGFFQIVNHGVPLHVMEEMLKEGAVNYFCNADLRASTPAGWRDSLSCNCQSIEDESNFQALPQVCRREIVEYSKHMTELREKLSKLLSEALGLSSDYFSSLGCFKLSTLLCHYYPVCPEPHLTLGTRKHSDISFLTLLLQDSIGGLQVLHQNVWVDVPPVQGALVVNLGDLMQITSNDKFKSVVHKVLATRLAEPRISVACFFSSEDKLKPYGPIKELLSEISPPIYRDNISYEEYVAYYRLKGQDGNSALSHFRLMN</sequence>
<organism evidence="7 8">
    <name type="scientific">Rubus argutus</name>
    <name type="common">Southern blackberry</name>
    <dbReference type="NCBI Taxonomy" id="59490"/>
    <lineage>
        <taxon>Eukaryota</taxon>
        <taxon>Viridiplantae</taxon>
        <taxon>Streptophyta</taxon>
        <taxon>Embryophyta</taxon>
        <taxon>Tracheophyta</taxon>
        <taxon>Spermatophyta</taxon>
        <taxon>Magnoliopsida</taxon>
        <taxon>eudicotyledons</taxon>
        <taxon>Gunneridae</taxon>
        <taxon>Pentapetalae</taxon>
        <taxon>rosids</taxon>
        <taxon>fabids</taxon>
        <taxon>Rosales</taxon>
        <taxon>Rosaceae</taxon>
        <taxon>Rosoideae</taxon>
        <taxon>Rosoideae incertae sedis</taxon>
        <taxon>Rubus</taxon>
    </lineage>
</organism>
<dbReference type="PROSITE" id="PS51471">
    <property type="entry name" value="FE2OG_OXY"/>
    <property type="match status" value="1"/>
</dbReference>
<feature type="domain" description="Fe2OG dioxygenase" evidence="6">
    <location>
        <begin position="189"/>
        <end position="289"/>
    </location>
</feature>
<dbReference type="AlphaFoldDB" id="A0AAW1YAU2"/>
<dbReference type="Pfam" id="PF03171">
    <property type="entry name" value="2OG-FeII_Oxy"/>
    <property type="match status" value="1"/>
</dbReference>
<evidence type="ECO:0000256" key="2">
    <source>
        <dbReference type="ARBA" id="ARBA00022723"/>
    </source>
</evidence>
<dbReference type="InterPro" id="IPR005123">
    <property type="entry name" value="Oxoglu/Fe-dep_dioxygenase_dom"/>
</dbReference>
<reference evidence="7 8" key="1">
    <citation type="journal article" date="2023" name="G3 (Bethesda)">
        <title>A chromosome-length genome assembly and annotation of blackberry (Rubus argutus, cv. 'Hillquist').</title>
        <authorList>
            <person name="Bruna T."/>
            <person name="Aryal R."/>
            <person name="Dudchenko O."/>
            <person name="Sargent D.J."/>
            <person name="Mead D."/>
            <person name="Buti M."/>
            <person name="Cavallini A."/>
            <person name="Hytonen T."/>
            <person name="Andres J."/>
            <person name="Pham M."/>
            <person name="Weisz D."/>
            <person name="Mascagni F."/>
            <person name="Usai G."/>
            <person name="Natali L."/>
            <person name="Bassil N."/>
            <person name="Fernandez G.E."/>
            <person name="Lomsadze A."/>
            <person name="Armour M."/>
            <person name="Olukolu B."/>
            <person name="Poorten T."/>
            <person name="Britton C."/>
            <person name="Davik J."/>
            <person name="Ashrafi H."/>
            <person name="Aiden E.L."/>
            <person name="Borodovsky M."/>
            <person name="Worthington M."/>
        </authorList>
    </citation>
    <scope>NUCLEOTIDE SEQUENCE [LARGE SCALE GENOMIC DNA]</scope>
    <source>
        <strain evidence="7">PI 553951</strain>
    </source>
</reference>
<evidence type="ECO:0000256" key="1">
    <source>
        <dbReference type="ARBA" id="ARBA00008056"/>
    </source>
</evidence>
<evidence type="ECO:0000313" key="7">
    <source>
        <dbReference type="EMBL" id="KAK9945135.1"/>
    </source>
</evidence>
<dbReference type="PANTHER" id="PTHR10209">
    <property type="entry name" value="OXIDOREDUCTASE, 2OG-FE II OXYGENASE FAMILY PROTEIN"/>
    <property type="match status" value="1"/>
</dbReference>
<dbReference type="GO" id="GO:0046872">
    <property type="term" value="F:metal ion binding"/>
    <property type="evidence" value="ECO:0007669"/>
    <property type="project" value="UniProtKB-KW"/>
</dbReference>
<dbReference type="InterPro" id="IPR027443">
    <property type="entry name" value="IPNS-like_sf"/>
</dbReference>
<proteinExistence type="inferred from homology"/>
<gene>
    <name evidence="7" type="ORF">M0R45_010665</name>
</gene>
<dbReference type="SUPFAM" id="SSF51197">
    <property type="entry name" value="Clavaminate synthase-like"/>
    <property type="match status" value="1"/>
</dbReference>
<accession>A0AAW1YAU2</accession>
<name>A0AAW1YAU2_RUBAR</name>
<dbReference type="Gene3D" id="2.60.120.330">
    <property type="entry name" value="B-lactam Antibiotic, Isopenicillin N Synthase, Chain"/>
    <property type="match status" value="1"/>
</dbReference>
<evidence type="ECO:0000313" key="8">
    <source>
        <dbReference type="Proteomes" id="UP001457282"/>
    </source>
</evidence>
<comment type="caution">
    <text evidence="7">The sequence shown here is derived from an EMBL/GenBank/DDBJ whole genome shotgun (WGS) entry which is preliminary data.</text>
</comment>
<dbReference type="Proteomes" id="UP001457282">
    <property type="component" value="Unassembled WGS sequence"/>
</dbReference>
<dbReference type="InterPro" id="IPR044861">
    <property type="entry name" value="IPNS-like_FE2OG_OXY"/>
</dbReference>